<feature type="compositionally biased region" description="Basic residues" evidence="6">
    <location>
        <begin position="340"/>
        <end position="351"/>
    </location>
</feature>
<sequence>MELSAVGEQVFAVEQIQKKRVRKGRVEYLVKWRGWAPRHNTWEPEENILDPRLVVAFEEREQRERVFGLHKRGPKPRRLLLQPAPSPLVSHARYPLLGYRRFPASPPAVPPRFKQQSVVPGSAPGVGVTTVRPSTPNRQQQPQPPQPPQPPPQQPPPPLAPSSGLEFGRGSGYGYGFGQNRGVAKGGDASRDRTQTSQLGGAEGGRPETLPAREKAATGRCEREAGALRQHERQQQQQHHERHQQERHQLQWQQQDEWQQQQQKRKKKRLRDKQKRHRHKLQLQLHRLQLQLQQKQQETQQQQIGQQETQKHAQETQQQHQDKHHHQKQQHQKQQQQHNQKQHNQKQHKQKQHQEQQQHKEQQQQQQETQPKQGSPCTDSHNQEQPIDLSCLSGNGSNQLPARGVSPSQGHGQVQGEEQDHELDGCGASVEDGVPTSSSDCGSEPGADTKHEEGSGIERGPRFPWLWGFAEASAATVGVTDVTVTDVTVTDVTTNLLTVTVRESLCERGFFRSRPM</sequence>
<feature type="compositionally biased region" description="Basic and acidic residues" evidence="6">
    <location>
        <begin position="211"/>
        <end position="234"/>
    </location>
</feature>
<dbReference type="Proteomes" id="UP001318040">
    <property type="component" value="Chromosome 37"/>
</dbReference>
<evidence type="ECO:0000256" key="2">
    <source>
        <dbReference type="ARBA" id="ARBA00022491"/>
    </source>
</evidence>
<dbReference type="Pfam" id="PF00385">
    <property type="entry name" value="Chromo"/>
    <property type="match status" value="1"/>
</dbReference>
<proteinExistence type="predicted"/>
<feature type="compositionally biased region" description="Gly residues" evidence="6">
    <location>
        <begin position="167"/>
        <end position="179"/>
    </location>
</feature>
<evidence type="ECO:0000256" key="4">
    <source>
        <dbReference type="ARBA" id="ARBA00023163"/>
    </source>
</evidence>
<gene>
    <name evidence="9" type="primary">CBX7</name>
</gene>
<feature type="compositionally biased region" description="Low complexity" evidence="6">
    <location>
        <begin position="117"/>
        <end position="131"/>
    </location>
</feature>
<dbReference type="InterPro" id="IPR017984">
    <property type="entry name" value="Chromo_dom_subgr"/>
</dbReference>
<feature type="compositionally biased region" description="Low complexity" evidence="6">
    <location>
        <begin position="250"/>
        <end position="262"/>
    </location>
</feature>
<evidence type="ECO:0000259" key="7">
    <source>
        <dbReference type="PROSITE" id="PS50013"/>
    </source>
</evidence>
<feature type="compositionally biased region" description="Low complexity" evidence="6">
    <location>
        <begin position="293"/>
        <end position="308"/>
    </location>
</feature>
<dbReference type="GO" id="GO:0035102">
    <property type="term" value="C:PRC1 complex"/>
    <property type="evidence" value="ECO:0007669"/>
    <property type="project" value="TreeGrafter"/>
</dbReference>
<keyword evidence="3" id="KW-0805">Transcription regulation</keyword>
<dbReference type="InterPro" id="IPR023779">
    <property type="entry name" value="Chromodomain_CS"/>
</dbReference>
<feature type="region of interest" description="Disordered" evidence="6">
    <location>
        <begin position="108"/>
        <end position="281"/>
    </location>
</feature>
<dbReference type="InterPro" id="IPR033773">
    <property type="entry name" value="CBX7_C"/>
</dbReference>
<dbReference type="Pfam" id="PF17218">
    <property type="entry name" value="CBX7_C"/>
    <property type="match status" value="1"/>
</dbReference>
<dbReference type="SMART" id="SM00298">
    <property type="entry name" value="CHROMO"/>
    <property type="match status" value="1"/>
</dbReference>
<dbReference type="Gene3D" id="2.40.50.40">
    <property type="match status" value="1"/>
</dbReference>
<feature type="compositionally biased region" description="Basic and acidic residues" evidence="6">
    <location>
        <begin position="447"/>
        <end position="459"/>
    </location>
</feature>
<evidence type="ECO:0000313" key="8">
    <source>
        <dbReference type="Proteomes" id="UP001318040"/>
    </source>
</evidence>
<keyword evidence="8" id="KW-1185">Reference proteome</keyword>
<reference evidence="9" key="1">
    <citation type="submission" date="2025-08" db="UniProtKB">
        <authorList>
            <consortium name="RefSeq"/>
        </authorList>
    </citation>
    <scope>IDENTIFICATION</scope>
    <source>
        <tissue evidence="9">Sperm</tissue>
    </source>
</reference>
<feature type="compositionally biased region" description="Basic residues" evidence="6">
    <location>
        <begin position="322"/>
        <end position="331"/>
    </location>
</feature>
<dbReference type="GO" id="GO:0003682">
    <property type="term" value="F:chromatin binding"/>
    <property type="evidence" value="ECO:0007669"/>
    <property type="project" value="TreeGrafter"/>
</dbReference>
<feature type="compositionally biased region" description="Basic and acidic residues" evidence="6">
    <location>
        <begin position="352"/>
        <end position="362"/>
    </location>
</feature>
<dbReference type="InterPro" id="IPR052458">
    <property type="entry name" value="PcG_PRC1-like_component"/>
</dbReference>
<keyword evidence="5" id="KW-0539">Nucleus</keyword>
<dbReference type="PROSITE" id="PS00598">
    <property type="entry name" value="CHROMO_1"/>
    <property type="match status" value="1"/>
</dbReference>
<dbReference type="FunFam" id="2.40.50.40:FF:000006">
    <property type="entry name" value="Chromobox protein homolog 7"/>
    <property type="match status" value="1"/>
</dbReference>
<dbReference type="GO" id="GO:0000122">
    <property type="term" value="P:negative regulation of transcription by RNA polymerase II"/>
    <property type="evidence" value="ECO:0007669"/>
    <property type="project" value="TreeGrafter"/>
</dbReference>
<evidence type="ECO:0000256" key="3">
    <source>
        <dbReference type="ARBA" id="ARBA00023015"/>
    </source>
</evidence>
<evidence type="ECO:0000256" key="5">
    <source>
        <dbReference type="ARBA" id="ARBA00023242"/>
    </source>
</evidence>
<dbReference type="PANTHER" id="PTHR46389:SF3">
    <property type="entry name" value="POLYCOMB GROUP PROTEIN PC"/>
    <property type="match status" value="1"/>
</dbReference>
<keyword evidence="2" id="KW-0678">Repressor</keyword>
<feature type="region of interest" description="Disordered" evidence="6">
    <location>
        <begin position="293"/>
        <end position="459"/>
    </location>
</feature>
<dbReference type="PRINTS" id="PR00504">
    <property type="entry name" value="CHROMODOMAIN"/>
</dbReference>
<feature type="compositionally biased region" description="Pro residues" evidence="6">
    <location>
        <begin position="142"/>
        <end position="160"/>
    </location>
</feature>
<protein>
    <submittedName>
        <fullName evidence="9">Chromobox protein homolog 7</fullName>
    </submittedName>
</protein>
<keyword evidence="4" id="KW-0804">Transcription</keyword>
<accession>A0AAJ7X6G9</accession>
<feature type="compositionally biased region" description="Polar residues" evidence="6">
    <location>
        <begin position="392"/>
        <end position="412"/>
    </location>
</feature>
<feature type="domain" description="Chromo" evidence="7">
    <location>
        <begin position="11"/>
        <end position="62"/>
    </location>
</feature>
<feature type="compositionally biased region" description="Low complexity" evidence="6">
    <location>
        <begin position="363"/>
        <end position="373"/>
    </location>
</feature>
<feature type="compositionally biased region" description="Polar residues" evidence="6">
    <location>
        <begin position="375"/>
        <end position="385"/>
    </location>
</feature>
<dbReference type="InterPro" id="IPR000953">
    <property type="entry name" value="Chromo/chromo_shadow_dom"/>
</dbReference>
<dbReference type="RefSeq" id="XP_032822832.1">
    <property type="nucleotide sequence ID" value="XM_032966941.1"/>
</dbReference>
<organism evidence="8 9">
    <name type="scientific">Petromyzon marinus</name>
    <name type="common">Sea lamprey</name>
    <dbReference type="NCBI Taxonomy" id="7757"/>
    <lineage>
        <taxon>Eukaryota</taxon>
        <taxon>Metazoa</taxon>
        <taxon>Chordata</taxon>
        <taxon>Craniata</taxon>
        <taxon>Vertebrata</taxon>
        <taxon>Cyclostomata</taxon>
        <taxon>Hyperoartia</taxon>
        <taxon>Petromyzontiformes</taxon>
        <taxon>Petromyzontidae</taxon>
        <taxon>Petromyzon</taxon>
    </lineage>
</organism>
<feature type="compositionally biased region" description="Basic residues" evidence="6">
    <location>
        <begin position="263"/>
        <end position="281"/>
    </location>
</feature>
<dbReference type="SUPFAM" id="SSF54160">
    <property type="entry name" value="Chromo domain-like"/>
    <property type="match status" value="1"/>
</dbReference>
<dbReference type="InterPro" id="IPR023780">
    <property type="entry name" value="Chromo_domain"/>
</dbReference>
<evidence type="ECO:0000256" key="6">
    <source>
        <dbReference type="SAM" id="MobiDB-lite"/>
    </source>
</evidence>
<dbReference type="AlphaFoldDB" id="A0AAJ7X6G9"/>
<comment type="subcellular location">
    <subcellularLocation>
        <location evidence="1">Nucleus</location>
    </subcellularLocation>
</comment>
<dbReference type="KEGG" id="pmrn:116949530"/>
<dbReference type="PROSITE" id="PS50013">
    <property type="entry name" value="CHROMO_2"/>
    <property type="match status" value="1"/>
</dbReference>
<dbReference type="GO" id="GO:0000785">
    <property type="term" value="C:chromatin"/>
    <property type="evidence" value="ECO:0007669"/>
    <property type="project" value="TreeGrafter"/>
</dbReference>
<dbReference type="InterPro" id="IPR016197">
    <property type="entry name" value="Chromo-like_dom_sf"/>
</dbReference>
<dbReference type="CDD" id="cd18627">
    <property type="entry name" value="CD_polycomb_like"/>
    <property type="match status" value="1"/>
</dbReference>
<name>A0AAJ7X6G9_PETMA</name>
<dbReference type="PANTHER" id="PTHR46389">
    <property type="entry name" value="POLYCOMB GROUP PROTEIN PC"/>
    <property type="match status" value="1"/>
</dbReference>
<evidence type="ECO:0000313" key="9">
    <source>
        <dbReference type="RefSeq" id="XP_032822832.1"/>
    </source>
</evidence>
<evidence type="ECO:0000256" key="1">
    <source>
        <dbReference type="ARBA" id="ARBA00004123"/>
    </source>
</evidence>